<protein>
    <submittedName>
        <fullName evidence="4">NTP transferase domain-containing protein</fullName>
    </submittedName>
</protein>
<evidence type="ECO:0000313" key="5">
    <source>
        <dbReference type="Proteomes" id="UP001267426"/>
    </source>
</evidence>
<keyword evidence="5" id="KW-1185">Reference proteome</keyword>
<accession>A0ABU3BNR5</accession>
<keyword evidence="2" id="KW-0548">Nucleotidyltransferase</keyword>
<dbReference type="EMBL" id="JAVRHT010000006">
    <property type="protein sequence ID" value="MDT0630944.1"/>
    <property type="molecule type" value="Genomic_DNA"/>
</dbReference>
<dbReference type="PANTHER" id="PTHR43584:SF8">
    <property type="entry name" value="N-ACETYLMURAMATE ALPHA-1-PHOSPHATE URIDYLYLTRANSFERASE"/>
    <property type="match status" value="1"/>
</dbReference>
<dbReference type="GO" id="GO:0016740">
    <property type="term" value="F:transferase activity"/>
    <property type="evidence" value="ECO:0007669"/>
    <property type="project" value="UniProtKB-KW"/>
</dbReference>
<reference evidence="4 5" key="1">
    <citation type="submission" date="2023-09" db="EMBL/GenBank/DDBJ databases">
        <authorList>
            <person name="Rey-Velasco X."/>
        </authorList>
    </citation>
    <scope>NUCLEOTIDE SEQUENCE [LARGE SCALE GENOMIC DNA]</scope>
    <source>
        <strain evidence="4 5">F394</strain>
    </source>
</reference>
<proteinExistence type="predicted"/>
<evidence type="ECO:0000259" key="3">
    <source>
        <dbReference type="Pfam" id="PF12804"/>
    </source>
</evidence>
<sequence>MSAAGHPAPAGTGGAGREPAGRAGLVLAAGFGSRLAGVDAGTALKPLTPVAGVPLAARTLRGLERAGCARAVVVLGFEPDEVRAGVEAAYDGPLELAFVVNERYADSNGVSVLAARPHLDGPFVLTMADHVVGDEVWDLVRDHRPAPDGATLLVDYKLETVFDMDDATKVQTANGRVVAIGKELEAFDAVDTGVFVCTDALPDALAAVDRERGDAALSDGVRRLAERGRMAALDVGDGFWQDVDTPAMLAHAERRLGERGGAA</sequence>
<dbReference type="SUPFAM" id="SSF53448">
    <property type="entry name" value="Nucleotide-diphospho-sugar transferases"/>
    <property type="match status" value="1"/>
</dbReference>
<dbReference type="Proteomes" id="UP001267426">
    <property type="component" value="Unassembled WGS sequence"/>
</dbReference>
<name>A0ABU3BNR5_9BACT</name>
<dbReference type="PANTHER" id="PTHR43584">
    <property type="entry name" value="NUCLEOTIDYL TRANSFERASE"/>
    <property type="match status" value="1"/>
</dbReference>
<feature type="domain" description="MobA-like NTP transferase" evidence="3">
    <location>
        <begin position="24"/>
        <end position="145"/>
    </location>
</feature>
<keyword evidence="1 4" id="KW-0808">Transferase</keyword>
<organism evidence="4 5">
    <name type="scientific">Rubrivirga litoralis</name>
    <dbReference type="NCBI Taxonomy" id="3075598"/>
    <lineage>
        <taxon>Bacteria</taxon>
        <taxon>Pseudomonadati</taxon>
        <taxon>Rhodothermota</taxon>
        <taxon>Rhodothermia</taxon>
        <taxon>Rhodothermales</taxon>
        <taxon>Rubricoccaceae</taxon>
        <taxon>Rubrivirga</taxon>
    </lineage>
</organism>
<dbReference type="Gene3D" id="3.90.550.10">
    <property type="entry name" value="Spore Coat Polysaccharide Biosynthesis Protein SpsA, Chain A"/>
    <property type="match status" value="1"/>
</dbReference>
<comment type="caution">
    <text evidence="4">The sequence shown here is derived from an EMBL/GenBank/DDBJ whole genome shotgun (WGS) entry which is preliminary data.</text>
</comment>
<evidence type="ECO:0000256" key="1">
    <source>
        <dbReference type="ARBA" id="ARBA00022679"/>
    </source>
</evidence>
<dbReference type="InterPro" id="IPR050065">
    <property type="entry name" value="GlmU-like"/>
</dbReference>
<dbReference type="Pfam" id="PF12804">
    <property type="entry name" value="NTP_transf_3"/>
    <property type="match status" value="1"/>
</dbReference>
<evidence type="ECO:0000313" key="4">
    <source>
        <dbReference type="EMBL" id="MDT0630944.1"/>
    </source>
</evidence>
<gene>
    <name evidence="4" type="ORF">RM540_04210</name>
</gene>
<dbReference type="InterPro" id="IPR025877">
    <property type="entry name" value="MobA-like_NTP_Trfase"/>
</dbReference>
<dbReference type="InterPro" id="IPR029044">
    <property type="entry name" value="Nucleotide-diphossugar_trans"/>
</dbReference>
<dbReference type="RefSeq" id="WP_311662281.1">
    <property type="nucleotide sequence ID" value="NZ_JAVRHT010000006.1"/>
</dbReference>
<evidence type="ECO:0000256" key="2">
    <source>
        <dbReference type="ARBA" id="ARBA00022695"/>
    </source>
</evidence>